<comment type="subcellular location">
    <subcellularLocation>
        <location evidence="1">Cell envelope</location>
    </subcellularLocation>
</comment>
<evidence type="ECO:0000256" key="7">
    <source>
        <dbReference type="PROSITE-ProRule" id="PRU00433"/>
    </source>
</evidence>
<dbReference type="PANTHER" id="PTHR30600:SF10">
    <property type="entry name" value="BLL6722 PROTEIN"/>
    <property type="match status" value="1"/>
</dbReference>
<keyword evidence="11" id="KW-1185">Reference proteome</keyword>
<keyword evidence="4 8" id="KW-0732">Signal</keyword>
<dbReference type="GO" id="GO:0046872">
    <property type="term" value="F:metal ion binding"/>
    <property type="evidence" value="ECO:0007669"/>
    <property type="project" value="UniProtKB-KW"/>
</dbReference>
<dbReference type="AlphaFoldDB" id="A0A916XBV8"/>
<evidence type="ECO:0000256" key="6">
    <source>
        <dbReference type="ARBA" id="ARBA00023004"/>
    </source>
</evidence>
<dbReference type="InterPro" id="IPR051395">
    <property type="entry name" value="Cytochrome_c_Peroxidase/MauG"/>
</dbReference>
<evidence type="ECO:0000256" key="5">
    <source>
        <dbReference type="ARBA" id="ARBA00023002"/>
    </source>
</evidence>
<dbReference type="GO" id="GO:0009055">
    <property type="term" value="F:electron transfer activity"/>
    <property type="evidence" value="ECO:0007669"/>
    <property type="project" value="InterPro"/>
</dbReference>
<dbReference type="Proteomes" id="UP000637423">
    <property type="component" value="Unassembled WGS sequence"/>
</dbReference>
<dbReference type="GO" id="GO:0020037">
    <property type="term" value="F:heme binding"/>
    <property type="evidence" value="ECO:0007669"/>
    <property type="project" value="InterPro"/>
</dbReference>
<gene>
    <name evidence="10" type="ORF">GCM10011396_04080</name>
</gene>
<evidence type="ECO:0000313" key="10">
    <source>
        <dbReference type="EMBL" id="GGC60403.1"/>
    </source>
</evidence>
<organism evidence="10 11">
    <name type="scientific">Undibacterium terreum</name>
    <dbReference type="NCBI Taxonomy" id="1224302"/>
    <lineage>
        <taxon>Bacteria</taxon>
        <taxon>Pseudomonadati</taxon>
        <taxon>Pseudomonadota</taxon>
        <taxon>Betaproteobacteria</taxon>
        <taxon>Burkholderiales</taxon>
        <taxon>Oxalobacteraceae</taxon>
        <taxon>Undibacterium</taxon>
    </lineage>
</organism>
<dbReference type="InterPro" id="IPR004852">
    <property type="entry name" value="Di-haem_cyt_c_peroxidsae"/>
</dbReference>
<dbReference type="InterPro" id="IPR009056">
    <property type="entry name" value="Cyt_c-like_dom"/>
</dbReference>
<evidence type="ECO:0000256" key="3">
    <source>
        <dbReference type="ARBA" id="ARBA00022723"/>
    </source>
</evidence>
<dbReference type="PANTHER" id="PTHR30600">
    <property type="entry name" value="CYTOCHROME C PEROXIDASE-RELATED"/>
    <property type="match status" value="1"/>
</dbReference>
<protein>
    <submittedName>
        <fullName evidence="10">Cytochrome-c methylamine utilization protein</fullName>
    </submittedName>
</protein>
<dbReference type="Gene3D" id="1.10.760.10">
    <property type="entry name" value="Cytochrome c-like domain"/>
    <property type="match status" value="2"/>
</dbReference>
<accession>A0A916XBV8</accession>
<name>A0A916XBV8_9BURK</name>
<keyword evidence="2 7" id="KW-0349">Heme</keyword>
<proteinExistence type="predicted"/>
<feature type="domain" description="Cytochrome c" evidence="9">
    <location>
        <begin position="237"/>
        <end position="411"/>
    </location>
</feature>
<evidence type="ECO:0000259" key="9">
    <source>
        <dbReference type="PROSITE" id="PS51007"/>
    </source>
</evidence>
<dbReference type="GO" id="GO:0030313">
    <property type="term" value="C:cell envelope"/>
    <property type="evidence" value="ECO:0007669"/>
    <property type="project" value="UniProtKB-SubCell"/>
</dbReference>
<keyword evidence="5" id="KW-0560">Oxidoreductase</keyword>
<feature type="chain" id="PRO_5037093115" evidence="8">
    <location>
        <begin position="33"/>
        <end position="427"/>
    </location>
</feature>
<keyword evidence="6 7" id="KW-0408">Iron</keyword>
<feature type="signal peptide" evidence="8">
    <location>
        <begin position="1"/>
        <end position="32"/>
    </location>
</feature>
<evidence type="ECO:0000256" key="8">
    <source>
        <dbReference type="SAM" id="SignalP"/>
    </source>
</evidence>
<dbReference type="PROSITE" id="PS51007">
    <property type="entry name" value="CYTC"/>
    <property type="match status" value="2"/>
</dbReference>
<evidence type="ECO:0000256" key="4">
    <source>
        <dbReference type="ARBA" id="ARBA00022729"/>
    </source>
</evidence>
<dbReference type="RefSeq" id="WP_229750858.1">
    <property type="nucleotide sequence ID" value="NZ_BMED01000001.1"/>
</dbReference>
<reference evidence="10" key="2">
    <citation type="submission" date="2020-09" db="EMBL/GenBank/DDBJ databases">
        <authorList>
            <person name="Sun Q."/>
            <person name="Zhou Y."/>
        </authorList>
    </citation>
    <scope>NUCLEOTIDE SEQUENCE</scope>
    <source>
        <strain evidence="10">CGMCC 1.10998</strain>
    </source>
</reference>
<comment type="caution">
    <text evidence="10">The sequence shown here is derived from an EMBL/GenBank/DDBJ whole genome shotgun (WGS) entry which is preliminary data.</text>
</comment>
<feature type="domain" description="Cytochrome c" evidence="9">
    <location>
        <begin position="58"/>
        <end position="177"/>
    </location>
</feature>
<keyword evidence="3 7" id="KW-0479">Metal-binding</keyword>
<sequence length="427" mass="46721">MITQPYFRRPWAAVLLLASGLALLLAAAPGTANSPAGKVPPLLTAMPDPLIVPKVDPALAVLGRKLFFDQSLSEPRGTSCAACHVPEKAFSGNHGSGLGVALGSKPGSMGTRNTPSLLYLRYTPSRFFYQDDDALLPTPFGGFFADGRADTLAEQAMGPLLNPMEMNNKNALQIAKKLEQSHGVEMRSSFGKDIFRHPEKAASAAGLALEAFLRSEELSPFSSPYDDHIRGKKSLGAAELKGLKLFKDTDKGNCASCHKLNETSNNPARSLFTDFSYDAIAVPRNSKIPANRNKAHYDKGLCETAFKLKWNDPEQWCAYFKTPSLRNVAVRENYMHNGVFTSLRDVVGFYATRATSPEDWYKSGVKFDDVPARYQGNININSVPYNRPEGSKPALTEEEIDYIVSFLKALTDAPYVNKAADKTASRK</sequence>
<dbReference type="Pfam" id="PF03150">
    <property type="entry name" value="CCP_MauG"/>
    <property type="match status" value="1"/>
</dbReference>
<dbReference type="EMBL" id="BMED01000001">
    <property type="protein sequence ID" value="GGC60403.1"/>
    <property type="molecule type" value="Genomic_DNA"/>
</dbReference>
<evidence type="ECO:0000256" key="1">
    <source>
        <dbReference type="ARBA" id="ARBA00004196"/>
    </source>
</evidence>
<evidence type="ECO:0000256" key="2">
    <source>
        <dbReference type="ARBA" id="ARBA00022617"/>
    </source>
</evidence>
<evidence type="ECO:0000313" key="11">
    <source>
        <dbReference type="Proteomes" id="UP000637423"/>
    </source>
</evidence>
<reference evidence="10" key="1">
    <citation type="journal article" date="2014" name="Int. J. Syst. Evol. Microbiol.">
        <title>Complete genome sequence of Corynebacterium casei LMG S-19264T (=DSM 44701T), isolated from a smear-ripened cheese.</title>
        <authorList>
            <consortium name="US DOE Joint Genome Institute (JGI-PGF)"/>
            <person name="Walter F."/>
            <person name="Albersmeier A."/>
            <person name="Kalinowski J."/>
            <person name="Ruckert C."/>
        </authorList>
    </citation>
    <scope>NUCLEOTIDE SEQUENCE</scope>
    <source>
        <strain evidence="10">CGMCC 1.10998</strain>
    </source>
</reference>
<dbReference type="SUPFAM" id="SSF46626">
    <property type="entry name" value="Cytochrome c"/>
    <property type="match status" value="2"/>
</dbReference>
<dbReference type="InterPro" id="IPR036909">
    <property type="entry name" value="Cyt_c-like_dom_sf"/>
</dbReference>
<dbReference type="GO" id="GO:0004130">
    <property type="term" value="F:cytochrome-c peroxidase activity"/>
    <property type="evidence" value="ECO:0007669"/>
    <property type="project" value="TreeGrafter"/>
</dbReference>